<accession>A0AAD9IFF3</accession>
<dbReference type="GO" id="GO:0003735">
    <property type="term" value="F:structural constituent of ribosome"/>
    <property type="evidence" value="ECO:0007669"/>
    <property type="project" value="InterPro"/>
</dbReference>
<gene>
    <name evidence="5" type="ORF">QBZ16_001758</name>
</gene>
<dbReference type="SUPFAM" id="SSF50104">
    <property type="entry name" value="Translation proteins SH3-like domain"/>
    <property type="match status" value="1"/>
</dbReference>
<dbReference type="InterPro" id="IPR039660">
    <property type="entry name" value="Ribosomal_eL14"/>
</dbReference>
<reference evidence="5" key="1">
    <citation type="submission" date="2021-01" db="EMBL/GenBank/DDBJ databases">
        <authorList>
            <person name="Eckstrom K.M.E."/>
        </authorList>
    </citation>
    <scope>NUCLEOTIDE SEQUENCE</scope>
    <source>
        <strain evidence="5">UVCC 0001</strain>
    </source>
</reference>
<dbReference type="InterPro" id="IPR002784">
    <property type="entry name" value="Ribosomal_eL14_dom"/>
</dbReference>
<evidence type="ECO:0000313" key="5">
    <source>
        <dbReference type="EMBL" id="KAK2075650.1"/>
    </source>
</evidence>
<dbReference type="GO" id="GO:0042273">
    <property type="term" value="P:ribosomal large subunit biogenesis"/>
    <property type="evidence" value="ECO:0007669"/>
    <property type="project" value="TreeGrafter"/>
</dbReference>
<dbReference type="CDD" id="cd23702">
    <property type="entry name" value="eL14"/>
    <property type="match status" value="1"/>
</dbReference>
<dbReference type="Gene3D" id="2.30.30.30">
    <property type="match status" value="1"/>
</dbReference>
<comment type="caution">
    <text evidence="5">The sequence shown here is derived from an EMBL/GenBank/DDBJ whole genome shotgun (WGS) entry which is preliminary data.</text>
</comment>
<organism evidence="5 6">
    <name type="scientific">Prototheca wickerhamii</name>
    <dbReference type="NCBI Taxonomy" id="3111"/>
    <lineage>
        <taxon>Eukaryota</taxon>
        <taxon>Viridiplantae</taxon>
        <taxon>Chlorophyta</taxon>
        <taxon>core chlorophytes</taxon>
        <taxon>Trebouxiophyceae</taxon>
        <taxon>Chlorellales</taxon>
        <taxon>Chlorellaceae</taxon>
        <taxon>Prototheca</taxon>
    </lineage>
</organism>
<dbReference type="PANTHER" id="PTHR11127">
    <property type="entry name" value="60S RIBOSOMAL PROTEIN L14"/>
    <property type="match status" value="1"/>
</dbReference>
<evidence type="ECO:0000313" key="6">
    <source>
        <dbReference type="Proteomes" id="UP001255856"/>
    </source>
</evidence>
<protein>
    <recommendedName>
        <fullName evidence="4">Large ribosomal subunit protein eL14 domain-containing protein</fullName>
    </recommendedName>
</protein>
<dbReference type="Proteomes" id="UP001255856">
    <property type="component" value="Unassembled WGS sequence"/>
</dbReference>
<dbReference type="AlphaFoldDB" id="A0AAD9IFF3"/>
<dbReference type="GO" id="GO:0003723">
    <property type="term" value="F:RNA binding"/>
    <property type="evidence" value="ECO:0007669"/>
    <property type="project" value="InterPro"/>
</dbReference>
<dbReference type="Pfam" id="PF01929">
    <property type="entry name" value="Ribosomal_L14e"/>
    <property type="match status" value="1"/>
</dbReference>
<keyword evidence="2" id="KW-0689">Ribosomal protein</keyword>
<evidence type="ECO:0000259" key="4">
    <source>
        <dbReference type="Pfam" id="PF01929"/>
    </source>
</evidence>
<comment type="similarity">
    <text evidence="1">Belongs to the eukaryotic ribosomal protein eL14 family.</text>
</comment>
<sequence length="136" mass="15736">MPYSRYVEVGRVALVNYGPEYGKLVVITDVVDQNRALVDRPDETRRMINFKRLALTDYKIAIPRSCKKKVLKEALEKSDVFAKFASSSWGKKLAKQQSKASQTDFDRYVALRERIVKSLKIRQKVNALKREAKKKN</sequence>
<name>A0AAD9IFF3_PROWI</name>
<keyword evidence="6" id="KW-1185">Reference proteome</keyword>
<dbReference type="InterPro" id="IPR008991">
    <property type="entry name" value="Translation_prot_SH3-like_sf"/>
</dbReference>
<dbReference type="PANTHER" id="PTHR11127:SF2">
    <property type="entry name" value="LARGE RIBOSOMAL SUBUNIT PROTEIN EL14"/>
    <property type="match status" value="1"/>
</dbReference>
<dbReference type="GO" id="GO:0022625">
    <property type="term" value="C:cytosolic large ribosomal subunit"/>
    <property type="evidence" value="ECO:0007669"/>
    <property type="project" value="TreeGrafter"/>
</dbReference>
<feature type="domain" description="Large ribosomal subunit protein eL14" evidence="4">
    <location>
        <begin position="45"/>
        <end position="114"/>
    </location>
</feature>
<dbReference type="EMBL" id="JASFZW010000014">
    <property type="protein sequence ID" value="KAK2075650.1"/>
    <property type="molecule type" value="Genomic_DNA"/>
</dbReference>
<evidence type="ECO:0000256" key="3">
    <source>
        <dbReference type="ARBA" id="ARBA00023274"/>
    </source>
</evidence>
<keyword evidence="3" id="KW-0687">Ribonucleoprotein</keyword>
<proteinExistence type="inferred from homology"/>
<dbReference type="InterPro" id="IPR014722">
    <property type="entry name" value="Rib_uL2_dom2"/>
</dbReference>
<evidence type="ECO:0000256" key="2">
    <source>
        <dbReference type="ARBA" id="ARBA00022980"/>
    </source>
</evidence>
<dbReference type="GO" id="GO:0006412">
    <property type="term" value="P:translation"/>
    <property type="evidence" value="ECO:0007669"/>
    <property type="project" value="InterPro"/>
</dbReference>
<evidence type="ECO:0000256" key="1">
    <source>
        <dbReference type="ARBA" id="ARBA00006592"/>
    </source>
</evidence>